<dbReference type="EMBL" id="LAYY01000024">
    <property type="protein sequence ID" value="KKK36724.1"/>
    <property type="molecule type" value="Genomic_DNA"/>
</dbReference>
<dbReference type="PANTHER" id="PTHR43630:SF1">
    <property type="entry name" value="POLY-BETA-1,6-N-ACETYL-D-GLUCOSAMINE SYNTHASE"/>
    <property type="match status" value="1"/>
</dbReference>
<evidence type="ECO:0000313" key="5">
    <source>
        <dbReference type="EMBL" id="KKK36724.1"/>
    </source>
</evidence>
<dbReference type="Pfam" id="PF13641">
    <property type="entry name" value="Glyco_tranf_2_3"/>
    <property type="match status" value="1"/>
</dbReference>
<dbReference type="AlphaFoldDB" id="A0A0M2SQ82"/>
<dbReference type="CDD" id="cd06423">
    <property type="entry name" value="CESA_like"/>
    <property type="match status" value="1"/>
</dbReference>
<proteinExistence type="inferred from homology"/>
<feature type="transmembrane region" description="Helical" evidence="4">
    <location>
        <begin position="398"/>
        <end position="420"/>
    </location>
</feature>
<organism evidence="5 6">
    <name type="scientific">Mesobacillus campisalis</name>
    <dbReference type="NCBI Taxonomy" id="1408103"/>
    <lineage>
        <taxon>Bacteria</taxon>
        <taxon>Bacillati</taxon>
        <taxon>Bacillota</taxon>
        <taxon>Bacilli</taxon>
        <taxon>Bacillales</taxon>
        <taxon>Bacillaceae</taxon>
        <taxon>Mesobacillus</taxon>
    </lineage>
</organism>
<keyword evidence="4" id="KW-0472">Membrane</keyword>
<keyword evidence="3 5" id="KW-0808">Transferase</keyword>
<sequence length="481" mass="54447">MHSLSEWGNVFFLAMNLVVIVFILFVFAFYLALFLISAKKLNKERGLDSILYYQSLENSAHTLPLSIIVPAYNEEAGIVGSVRSLVGGMQYPLYEVIVVNDGSKDQTLNKMIEEFSMAEMNQKVIHRKGSLVSKTVKAVYQSAIYPNLFLIDKDNGGKADALNAGINLSKYPYFVSLDGDTVLDYSAFIRIIKPILEASPGEEIIASGGTVAIANDCHIERGELKAEDIVLSRKPVVIMQVIEYMRAFLLGRIGLSQHNLLLIISGAFGVFKTDWVVRAGGYKVDTVGEDMELVVRLHRMIREEKSKARIVYTPDPVCYTEAPEELKILHRQRTRWHRGTFESLWAHRKMMLNPRYGGIGMISMPYFLFVELLGPVIELLGYLAVITGLILGGVYIKFALLLFILTFLYGSFLSIGSVLLEEWLIKRYPKPRDLTRLMLYALSESFWYRPIMTIWRFQGLIQAIRGKKHGWGEMTRKGVSS</sequence>
<gene>
    <name evidence="5" type="ORF">WQ57_17850</name>
</gene>
<keyword evidence="6" id="KW-1185">Reference proteome</keyword>
<name>A0A0M2SQ82_9BACI</name>
<evidence type="ECO:0000256" key="2">
    <source>
        <dbReference type="ARBA" id="ARBA00022676"/>
    </source>
</evidence>
<dbReference type="RefSeq" id="WP_046525123.1">
    <property type="nucleotide sequence ID" value="NZ_LAYY01000024.1"/>
</dbReference>
<feature type="transmembrane region" description="Helical" evidence="4">
    <location>
        <begin position="366"/>
        <end position="392"/>
    </location>
</feature>
<keyword evidence="4" id="KW-1133">Transmembrane helix</keyword>
<evidence type="ECO:0000256" key="1">
    <source>
        <dbReference type="ARBA" id="ARBA00006739"/>
    </source>
</evidence>
<dbReference type="Gene3D" id="3.90.550.10">
    <property type="entry name" value="Spore Coat Polysaccharide Biosynthesis Protein SpsA, Chain A"/>
    <property type="match status" value="1"/>
</dbReference>
<evidence type="ECO:0000313" key="6">
    <source>
        <dbReference type="Proteomes" id="UP000034166"/>
    </source>
</evidence>
<comment type="similarity">
    <text evidence="1">Belongs to the glycosyltransferase 2 family.</text>
</comment>
<keyword evidence="4" id="KW-0812">Transmembrane</keyword>
<dbReference type="Proteomes" id="UP000034166">
    <property type="component" value="Unassembled WGS sequence"/>
</dbReference>
<comment type="caution">
    <text evidence="5">The sequence shown here is derived from an EMBL/GenBank/DDBJ whole genome shotgun (WGS) entry which is preliminary data.</text>
</comment>
<keyword evidence="2" id="KW-0328">Glycosyltransferase</keyword>
<feature type="transmembrane region" description="Helical" evidence="4">
    <location>
        <begin position="12"/>
        <end position="36"/>
    </location>
</feature>
<dbReference type="PANTHER" id="PTHR43630">
    <property type="entry name" value="POLY-BETA-1,6-N-ACETYL-D-GLUCOSAMINE SYNTHASE"/>
    <property type="match status" value="1"/>
</dbReference>
<reference evidence="5 6" key="1">
    <citation type="submission" date="2015-04" db="EMBL/GenBank/DDBJ databases">
        <title>Taxonomic description and genome sequence of Bacillus campisalis sp. nov., a novel member of the genus Bacillus isolated from solar saltern.</title>
        <authorList>
            <person name="Mathan Kumar R."/>
            <person name="Kaur G."/>
            <person name="Kumar A."/>
            <person name="Singh N.K."/>
            <person name="Kaur N."/>
            <person name="Kumar N."/>
            <person name="Mayilraj S."/>
        </authorList>
    </citation>
    <scope>NUCLEOTIDE SEQUENCE [LARGE SCALE GENOMIC DNA]</scope>
    <source>
        <strain evidence="5 6">SA2-6</strain>
    </source>
</reference>
<dbReference type="GO" id="GO:0016757">
    <property type="term" value="F:glycosyltransferase activity"/>
    <property type="evidence" value="ECO:0007669"/>
    <property type="project" value="UniProtKB-KW"/>
</dbReference>
<evidence type="ECO:0000256" key="4">
    <source>
        <dbReference type="SAM" id="Phobius"/>
    </source>
</evidence>
<evidence type="ECO:0000256" key="3">
    <source>
        <dbReference type="ARBA" id="ARBA00022679"/>
    </source>
</evidence>
<dbReference type="SUPFAM" id="SSF53448">
    <property type="entry name" value="Nucleotide-diphospho-sugar transferases"/>
    <property type="match status" value="1"/>
</dbReference>
<dbReference type="PATRIC" id="fig|1408103.3.peg.3960"/>
<accession>A0A0M2SQ82</accession>
<protein>
    <submittedName>
        <fullName evidence="5">Glycosyl transferase</fullName>
    </submittedName>
</protein>
<dbReference type="InterPro" id="IPR029044">
    <property type="entry name" value="Nucleotide-diphossugar_trans"/>
</dbReference>